<keyword evidence="2" id="KW-1185">Reference proteome</keyword>
<reference evidence="1 2" key="1">
    <citation type="submission" date="2014-06" db="EMBL/GenBank/DDBJ databases">
        <title>Whole Genome Sequences of Three Symbiotic Endozoicomonas Bacteria.</title>
        <authorList>
            <person name="Neave M.J."/>
            <person name="Apprill A."/>
            <person name="Voolstra C.R."/>
        </authorList>
    </citation>
    <scope>NUCLEOTIDE SEQUENCE [LARGE SCALE GENOMIC DNA]</scope>
    <source>
        <strain evidence="1 2">DSM 22380</strain>
    </source>
</reference>
<evidence type="ECO:0000313" key="1">
    <source>
        <dbReference type="EMBL" id="KEI71386.1"/>
    </source>
</evidence>
<proteinExistence type="predicted"/>
<dbReference type="STRING" id="305900.GV64_12105"/>
<dbReference type="RefSeq" id="WP_020582979.1">
    <property type="nucleotide sequence ID" value="NZ_JOJP01000001.1"/>
</dbReference>
<protein>
    <submittedName>
        <fullName evidence="1">Uncharacterized protein</fullName>
    </submittedName>
</protein>
<evidence type="ECO:0000313" key="2">
    <source>
        <dbReference type="Proteomes" id="UP000027997"/>
    </source>
</evidence>
<comment type="caution">
    <text evidence="1">The sequence shown here is derived from an EMBL/GenBank/DDBJ whole genome shotgun (WGS) entry which is preliminary data.</text>
</comment>
<accession>A0A081KB60</accession>
<dbReference type="Proteomes" id="UP000027997">
    <property type="component" value="Unassembled WGS sequence"/>
</dbReference>
<dbReference type="EMBL" id="JOJP01000001">
    <property type="protein sequence ID" value="KEI71386.1"/>
    <property type="molecule type" value="Genomic_DNA"/>
</dbReference>
<dbReference type="AlphaFoldDB" id="A0A081KB60"/>
<gene>
    <name evidence="1" type="ORF">GV64_12105</name>
</gene>
<sequence length="219" mass="24122">MEISADEIDDLLYWTLQQSWPVEQHLVAFASQQIGFVNDEGNCGVRYPGSDICPGLLPGQVAVHHWHQGEFLAVSEVAYLNVMTQFLIDRGEIALANSLPAPESRRRECLLLDLSGASTVSMLVSCLKKQLGILSSGTSVTAINQAMMDDRLSNMPKYLMIEGLGFIEGFLPATCRELMDIFSCYQDTFPDRTLTLRVGSPSGEGQGLVELQWDSFVNG</sequence>
<name>A0A081KB60_9GAMM</name>
<organism evidence="1 2">
    <name type="scientific">Endozoicomonas elysicola</name>
    <dbReference type="NCBI Taxonomy" id="305900"/>
    <lineage>
        <taxon>Bacteria</taxon>
        <taxon>Pseudomonadati</taxon>
        <taxon>Pseudomonadota</taxon>
        <taxon>Gammaproteobacteria</taxon>
        <taxon>Oceanospirillales</taxon>
        <taxon>Endozoicomonadaceae</taxon>
        <taxon>Endozoicomonas</taxon>
    </lineage>
</organism>
<dbReference type="eggNOG" id="COG2732">
    <property type="taxonomic scope" value="Bacteria"/>
</dbReference>